<feature type="transmembrane region" description="Helical" evidence="1">
    <location>
        <begin position="147"/>
        <end position="166"/>
    </location>
</feature>
<gene>
    <name evidence="2" type="ORF">N801_16185</name>
</gene>
<keyword evidence="1" id="KW-1133">Transmembrane helix</keyword>
<feature type="transmembrane region" description="Helical" evidence="1">
    <location>
        <begin position="111"/>
        <end position="135"/>
    </location>
</feature>
<feature type="transmembrane region" description="Helical" evidence="1">
    <location>
        <begin position="73"/>
        <end position="91"/>
    </location>
</feature>
<keyword evidence="3" id="KW-1185">Reference proteome</keyword>
<accession>A0A0A0JRY1</accession>
<dbReference type="EMBL" id="AVPL01000049">
    <property type="protein sequence ID" value="KGN40205.1"/>
    <property type="molecule type" value="Genomic_DNA"/>
</dbReference>
<dbReference type="Proteomes" id="UP000030013">
    <property type="component" value="Unassembled WGS sequence"/>
</dbReference>
<evidence type="ECO:0008006" key="4">
    <source>
        <dbReference type="Google" id="ProtNLM"/>
    </source>
</evidence>
<protein>
    <recommendedName>
        <fullName evidence="4">Integral membrane protein</fullName>
    </recommendedName>
</protein>
<dbReference type="OrthoDB" id="227596at2"/>
<dbReference type="AlphaFoldDB" id="A0A0A0JRY1"/>
<comment type="caution">
    <text evidence="2">The sequence shown here is derived from an EMBL/GenBank/DDBJ whole genome shotgun (WGS) entry which is preliminary data.</text>
</comment>
<evidence type="ECO:0000313" key="2">
    <source>
        <dbReference type="EMBL" id="KGN40205.1"/>
    </source>
</evidence>
<feature type="transmembrane region" description="Helical" evidence="1">
    <location>
        <begin position="224"/>
        <end position="246"/>
    </location>
</feature>
<organism evidence="2 3">
    <name type="scientific">Knoellia aerolata DSM 18566</name>
    <dbReference type="NCBI Taxonomy" id="1385519"/>
    <lineage>
        <taxon>Bacteria</taxon>
        <taxon>Bacillati</taxon>
        <taxon>Actinomycetota</taxon>
        <taxon>Actinomycetes</taxon>
        <taxon>Micrococcales</taxon>
        <taxon>Intrasporangiaceae</taxon>
        <taxon>Knoellia</taxon>
    </lineage>
</organism>
<feature type="transmembrane region" description="Helical" evidence="1">
    <location>
        <begin position="49"/>
        <end position="66"/>
    </location>
</feature>
<keyword evidence="1" id="KW-0812">Transmembrane</keyword>
<proteinExistence type="predicted"/>
<feature type="transmembrane region" description="Helical" evidence="1">
    <location>
        <begin position="186"/>
        <end position="212"/>
    </location>
</feature>
<reference evidence="2 3" key="1">
    <citation type="submission" date="2013-08" db="EMBL/GenBank/DDBJ databases">
        <title>The genome sequence of Knoellia aerolata.</title>
        <authorList>
            <person name="Zhu W."/>
            <person name="Wang G."/>
        </authorList>
    </citation>
    <scope>NUCLEOTIDE SEQUENCE [LARGE SCALE GENOMIC DNA]</scope>
    <source>
        <strain evidence="2 3">DSM 18566</strain>
    </source>
</reference>
<name>A0A0A0JRY1_9MICO</name>
<evidence type="ECO:0000256" key="1">
    <source>
        <dbReference type="SAM" id="Phobius"/>
    </source>
</evidence>
<sequence length="249" mass="26321">MGSASLDRRRSAVGWLLALVVLTLYGTIPLSLAGDVLQRPGVVSPHSDLWIGPIVAAFALSGAALTHLRPWNVIGWLLLLSALLQVTNLAANAYSIRALTDPDGSLPLGLATAWVASWTWLPSLLLVALVLPAVYPTGHPPSRYWTWHVRLTVVALVVATVLLGVAPGAVDDGVAGTELPWSVPAWALWVVGAPTVVLLAGSAGSVIVGTAWRAVRASAPERQQLLWLLSVVALMVGTVFTEYRLLFGL</sequence>
<dbReference type="RefSeq" id="WP_035939376.1">
    <property type="nucleotide sequence ID" value="NZ_AVPL01000049.1"/>
</dbReference>
<dbReference type="STRING" id="1385519.N801_16185"/>
<evidence type="ECO:0000313" key="3">
    <source>
        <dbReference type="Proteomes" id="UP000030013"/>
    </source>
</evidence>
<keyword evidence="1" id="KW-0472">Membrane</keyword>